<evidence type="ECO:0000259" key="13">
    <source>
        <dbReference type="PROSITE" id="PS50262"/>
    </source>
</evidence>
<dbReference type="Pfam" id="PF00001">
    <property type="entry name" value="7tm_1"/>
    <property type="match status" value="1"/>
</dbReference>
<keyword evidence="7" id="KW-1015">Disulfide bond</keyword>
<keyword evidence="2" id="KW-1003">Cell membrane</keyword>
<evidence type="ECO:0000256" key="11">
    <source>
        <dbReference type="RuleBase" id="RU000688"/>
    </source>
</evidence>
<feature type="transmembrane region" description="Helical" evidence="12">
    <location>
        <begin position="151"/>
        <end position="172"/>
    </location>
</feature>
<feature type="transmembrane region" description="Helical" evidence="12">
    <location>
        <begin position="74"/>
        <end position="99"/>
    </location>
</feature>
<keyword evidence="15" id="KW-1185">Reference proteome</keyword>
<dbReference type="PANTHER" id="PTHR45695:SF23">
    <property type="entry name" value="GALANIN-LIKE G-PROTEIN COUPLED RECEPTOR NPR-9"/>
    <property type="match status" value="1"/>
</dbReference>
<dbReference type="PRINTS" id="PR00663">
    <property type="entry name" value="GALANINR"/>
</dbReference>
<evidence type="ECO:0000256" key="12">
    <source>
        <dbReference type="SAM" id="Phobius"/>
    </source>
</evidence>
<evidence type="ECO:0000256" key="6">
    <source>
        <dbReference type="ARBA" id="ARBA00023136"/>
    </source>
</evidence>
<evidence type="ECO:0000313" key="14">
    <source>
        <dbReference type="EMBL" id="CAF0735003.1"/>
    </source>
</evidence>
<dbReference type="EMBL" id="CAJNOC010000260">
    <property type="protein sequence ID" value="CAF0735003.1"/>
    <property type="molecule type" value="Genomic_DNA"/>
</dbReference>
<dbReference type="PROSITE" id="PS50262">
    <property type="entry name" value="G_PROTEIN_RECEP_F1_2"/>
    <property type="match status" value="1"/>
</dbReference>
<evidence type="ECO:0000256" key="9">
    <source>
        <dbReference type="ARBA" id="ARBA00023180"/>
    </source>
</evidence>
<feature type="transmembrane region" description="Helical" evidence="12">
    <location>
        <begin position="111"/>
        <end position="130"/>
    </location>
</feature>
<keyword evidence="8 11" id="KW-0675">Receptor</keyword>
<dbReference type="Gene3D" id="1.20.1070.10">
    <property type="entry name" value="Rhodopsin 7-helix transmembrane proteins"/>
    <property type="match status" value="1"/>
</dbReference>
<dbReference type="InterPro" id="IPR000405">
    <property type="entry name" value="Galanin_rcpt"/>
</dbReference>
<dbReference type="GO" id="GO:0004930">
    <property type="term" value="F:G protein-coupled receptor activity"/>
    <property type="evidence" value="ECO:0007669"/>
    <property type="project" value="UniProtKB-KW"/>
</dbReference>
<feature type="transmembrane region" description="Helical" evidence="12">
    <location>
        <begin position="37"/>
        <end position="62"/>
    </location>
</feature>
<comment type="similarity">
    <text evidence="11">Belongs to the G-protein coupled receptor 1 family.</text>
</comment>
<evidence type="ECO:0000256" key="8">
    <source>
        <dbReference type="ARBA" id="ARBA00023170"/>
    </source>
</evidence>
<dbReference type="PANTHER" id="PTHR45695">
    <property type="entry name" value="LEUCOKININ RECEPTOR-RELATED"/>
    <property type="match status" value="1"/>
</dbReference>
<gene>
    <name evidence="14" type="ORF">OXX778_LOCUS3076</name>
</gene>
<evidence type="ECO:0000313" key="15">
    <source>
        <dbReference type="Proteomes" id="UP000663879"/>
    </source>
</evidence>
<keyword evidence="6 12" id="KW-0472">Membrane</keyword>
<dbReference type="SUPFAM" id="SSF81321">
    <property type="entry name" value="Family A G protein-coupled receptor-like"/>
    <property type="match status" value="1"/>
</dbReference>
<comment type="subcellular location">
    <subcellularLocation>
        <location evidence="1">Cell membrane</location>
        <topology evidence="1">Multi-pass membrane protein</topology>
    </subcellularLocation>
</comment>
<dbReference type="InterPro" id="IPR000276">
    <property type="entry name" value="GPCR_Rhodpsn"/>
</dbReference>
<dbReference type="AlphaFoldDB" id="A0A813NH58"/>
<feature type="domain" description="G-protein coupled receptors family 1 profile" evidence="13">
    <location>
        <begin position="53"/>
        <end position="335"/>
    </location>
</feature>
<keyword evidence="10 11" id="KW-0807">Transducer</keyword>
<keyword evidence="9" id="KW-0325">Glycoprotein</keyword>
<evidence type="ECO:0000256" key="3">
    <source>
        <dbReference type="ARBA" id="ARBA00022692"/>
    </source>
</evidence>
<comment type="caution">
    <text evidence="14">The sequence shown here is derived from an EMBL/GenBank/DDBJ whole genome shotgun (WGS) entry which is preliminary data.</text>
</comment>
<feature type="transmembrane region" description="Helical" evidence="12">
    <location>
        <begin position="225"/>
        <end position="246"/>
    </location>
</feature>
<evidence type="ECO:0000256" key="1">
    <source>
        <dbReference type="ARBA" id="ARBA00004651"/>
    </source>
</evidence>
<dbReference type="PRINTS" id="PR00237">
    <property type="entry name" value="GPCRRHODOPSN"/>
</dbReference>
<proteinExistence type="inferred from homology"/>
<organism evidence="14 15">
    <name type="scientific">Brachionus calyciflorus</name>
    <dbReference type="NCBI Taxonomy" id="104777"/>
    <lineage>
        <taxon>Eukaryota</taxon>
        <taxon>Metazoa</taxon>
        <taxon>Spiralia</taxon>
        <taxon>Gnathifera</taxon>
        <taxon>Rotifera</taxon>
        <taxon>Eurotatoria</taxon>
        <taxon>Monogononta</taxon>
        <taxon>Pseudotrocha</taxon>
        <taxon>Ploima</taxon>
        <taxon>Brachionidae</taxon>
        <taxon>Brachionus</taxon>
    </lineage>
</organism>
<evidence type="ECO:0000256" key="5">
    <source>
        <dbReference type="ARBA" id="ARBA00023040"/>
    </source>
</evidence>
<evidence type="ECO:0000256" key="2">
    <source>
        <dbReference type="ARBA" id="ARBA00022475"/>
    </source>
</evidence>
<accession>A0A813NH58</accession>
<feature type="transmembrane region" description="Helical" evidence="12">
    <location>
        <begin position="278"/>
        <end position="302"/>
    </location>
</feature>
<dbReference type="GO" id="GO:0005886">
    <property type="term" value="C:plasma membrane"/>
    <property type="evidence" value="ECO:0007669"/>
    <property type="project" value="UniProtKB-SubCell"/>
</dbReference>
<evidence type="ECO:0000256" key="7">
    <source>
        <dbReference type="ARBA" id="ARBA00023157"/>
    </source>
</evidence>
<keyword evidence="4 12" id="KW-1133">Transmembrane helix</keyword>
<keyword evidence="3 11" id="KW-0812">Transmembrane</keyword>
<dbReference type="Proteomes" id="UP000663879">
    <property type="component" value="Unassembled WGS sequence"/>
</dbReference>
<dbReference type="OrthoDB" id="2132067at2759"/>
<sequence>MNGMTKNFFESNQTSYDDFDDLRIISNSYIECENCRLIFASIWIVLIFTGLLGNGLVVFTIIKFNKLTNVTQCYLFNLACADLAFIISCIPLTTLSYLIENWIFGNFLCKAYHYASFVTVCATCLTLMMMTIDRCNYVCNTRKQSWRNSGFVFYITCLIWLISFILSIPNLITYNVQPLVYYLNKNSTNLSNSNEFQSIFNNSSYEIVEECVQKRDFFLSNVTQWYSTIVSYLIPSFVLVVSYIKILHFMTVKTKNLALTSTYNSKISVFRKKRVTKIVIFLTLNFIVLWFPVHFLATWYRLDSEFPEHLFSFYYLKMIAHTMSYANSSVNPIIYAFSNESFRHSIIHLFRKLLRREGSDEFMPVPNRVVKSNEITQFL</sequence>
<evidence type="ECO:0000256" key="10">
    <source>
        <dbReference type="ARBA" id="ARBA00023224"/>
    </source>
</evidence>
<dbReference type="InterPro" id="IPR017452">
    <property type="entry name" value="GPCR_Rhodpsn_7TM"/>
</dbReference>
<dbReference type="PROSITE" id="PS00237">
    <property type="entry name" value="G_PROTEIN_RECEP_F1_1"/>
    <property type="match status" value="1"/>
</dbReference>
<name>A0A813NH58_9BILA</name>
<protein>
    <recommendedName>
        <fullName evidence="13">G-protein coupled receptors family 1 profile domain-containing protein</fullName>
    </recommendedName>
</protein>
<evidence type="ECO:0000256" key="4">
    <source>
        <dbReference type="ARBA" id="ARBA00022989"/>
    </source>
</evidence>
<reference evidence="14" key="1">
    <citation type="submission" date="2021-02" db="EMBL/GenBank/DDBJ databases">
        <authorList>
            <person name="Nowell W R."/>
        </authorList>
    </citation>
    <scope>NUCLEOTIDE SEQUENCE</scope>
    <source>
        <strain evidence="14">Ploen Becks lab</strain>
    </source>
</reference>
<keyword evidence="5 11" id="KW-0297">G-protein coupled receptor</keyword>